<accession>A0ABV7KW37</accession>
<feature type="signal peptide" evidence="1">
    <location>
        <begin position="1"/>
        <end position="36"/>
    </location>
</feature>
<proteinExistence type="predicted"/>
<protein>
    <submittedName>
        <fullName evidence="2">Uncharacterized protein</fullName>
    </submittedName>
</protein>
<evidence type="ECO:0000313" key="2">
    <source>
        <dbReference type="EMBL" id="MFC3226380.1"/>
    </source>
</evidence>
<dbReference type="Proteomes" id="UP001595528">
    <property type="component" value="Unassembled WGS sequence"/>
</dbReference>
<organism evidence="2 3">
    <name type="scientific">Marinibaculum pumilum</name>
    <dbReference type="NCBI Taxonomy" id="1766165"/>
    <lineage>
        <taxon>Bacteria</taxon>
        <taxon>Pseudomonadati</taxon>
        <taxon>Pseudomonadota</taxon>
        <taxon>Alphaproteobacteria</taxon>
        <taxon>Rhodospirillales</taxon>
        <taxon>Rhodospirillaceae</taxon>
        <taxon>Marinibaculum</taxon>
    </lineage>
</organism>
<name>A0ABV7KW37_9PROT</name>
<evidence type="ECO:0000256" key="1">
    <source>
        <dbReference type="SAM" id="SignalP"/>
    </source>
</evidence>
<reference evidence="3" key="1">
    <citation type="journal article" date="2019" name="Int. J. Syst. Evol. Microbiol.">
        <title>The Global Catalogue of Microorganisms (GCM) 10K type strain sequencing project: providing services to taxonomists for standard genome sequencing and annotation.</title>
        <authorList>
            <consortium name="The Broad Institute Genomics Platform"/>
            <consortium name="The Broad Institute Genome Sequencing Center for Infectious Disease"/>
            <person name="Wu L."/>
            <person name="Ma J."/>
        </authorList>
    </citation>
    <scope>NUCLEOTIDE SEQUENCE [LARGE SCALE GENOMIC DNA]</scope>
    <source>
        <strain evidence="3">KCTC 42964</strain>
    </source>
</reference>
<keyword evidence="1" id="KW-0732">Signal</keyword>
<sequence>MQDPRKTGWPGTSSRCRLALFVVSLAALGVPASAAAAMPERPQYYTVSSLPFTGYEPGGHLTGRLEVTCVADPAATITYQAPMDRNRNTARHFLLCSGPIRVTGQVWPTEKPGQSTACTPVVSHQPKEGSWPVMNFVQWRSVEVAGDRIRCEMIAY</sequence>
<evidence type="ECO:0000313" key="3">
    <source>
        <dbReference type="Proteomes" id="UP001595528"/>
    </source>
</evidence>
<gene>
    <name evidence="2" type="ORF">ACFOGJ_04020</name>
</gene>
<keyword evidence="3" id="KW-1185">Reference proteome</keyword>
<comment type="caution">
    <text evidence="2">The sequence shown here is derived from an EMBL/GenBank/DDBJ whole genome shotgun (WGS) entry which is preliminary data.</text>
</comment>
<dbReference type="RefSeq" id="WP_379898326.1">
    <property type="nucleotide sequence ID" value="NZ_JBHRTR010000011.1"/>
</dbReference>
<dbReference type="EMBL" id="JBHRTR010000011">
    <property type="protein sequence ID" value="MFC3226380.1"/>
    <property type="molecule type" value="Genomic_DNA"/>
</dbReference>
<feature type="chain" id="PRO_5046791257" evidence="1">
    <location>
        <begin position="37"/>
        <end position="156"/>
    </location>
</feature>